<proteinExistence type="predicted"/>
<dbReference type="AlphaFoldDB" id="A0A6M3JPS5"/>
<name>A0A6M3JPS5_9ZZZZ</name>
<reference evidence="1" key="1">
    <citation type="submission" date="2020-03" db="EMBL/GenBank/DDBJ databases">
        <title>The deep terrestrial virosphere.</title>
        <authorList>
            <person name="Holmfeldt K."/>
            <person name="Nilsson E."/>
            <person name="Simone D."/>
            <person name="Lopez-Fernandez M."/>
            <person name="Wu X."/>
            <person name="de Brujin I."/>
            <person name="Lundin D."/>
            <person name="Andersson A."/>
            <person name="Bertilsson S."/>
            <person name="Dopson M."/>
        </authorList>
    </citation>
    <scope>NUCLEOTIDE SEQUENCE</scope>
    <source>
        <strain evidence="1">MM415A03401</strain>
        <strain evidence="2">MM415B03817</strain>
    </source>
</reference>
<dbReference type="EMBL" id="MT141842">
    <property type="protein sequence ID" value="QJA71052.1"/>
    <property type="molecule type" value="Genomic_DNA"/>
</dbReference>
<dbReference type="EMBL" id="MT143245">
    <property type="protein sequence ID" value="QJA94603.1"/>
    <property type="molecule type" value="Genomic_DNA"/>
</dbReference>
<accession>A0A6M3JPS5</accession>
<protein>
    <submittedName>
        <fullName evidence="1">Uncharacterized protein</fullName>
    </submittedName>
</protein>
<evidence type="ECO:0000313" key="2">
    <source>
        <dbReference type="EMBL" id="QJA94603.1"/>
    </source>
</evidence>
<evidence type="ECO:0000313" key="1">
    <source>
        <dbReference type="EMBL" id="QJA71052.1"/>
    </source>
</evidence>
<gene>
    <name evidence="1" type="ORF">MM415A03401_0013</name>
    <name evidence="2" type="ORF">MM415B03817_0012</name>
</gene>
<sequence length="75" mass="8313">MIPGNATRKIKSFLFIDHMGEGLGRTTPKEGEEFVGILGWHSSESHPFIQVQKDGKVVRTINALDISEIEFEVGS</sequence>
<organism evidence="1">
    <name type="scientific">viral metagenome</name>
    <dbReference type="NCBI Taxonomy" id="1070528"/>
    <lineage>
        <taxon>unclassified sequences</taxon>
        <taxon>metagenomes</taxon>
        <taxon>organismal metagenomes</taxon>
    </lineage>
</organism>